<feature type="compositionally biased region" description="Polar residues" evidence="1">
    <location>
        <begin position="71"/>
        <end position="89"/>
    </location>
</feature>
<dbReference type="PANTHER" id="PTHR14684:SF2">
    <property type="entry name" value="THIOREDOXIN DOMAIN-CONTAINING PROTEIN 15"/>
    <property type="match status" value="1"/>
</dbReference>
<proteinExistence type="predicted"/>
<feature type="region of interest" description="Disordered" evidence="1">
    <location>
        <begin position="31"/>
        <end position="90"/>
    </location>
</feature>
<dbReference type="GO" id="GO:0005929">
    <property type="term" value="C:cilium"/>
    <property type="evidence" value="ECO:0007669"/>
    <property type="project" value="TreeGrafter"/>
</dbReference>
<dbReference type="GO" id="GO:0060271">
    <property type="term" value="P:cilium assembly"/>
    <property type="evidence" value="ECO:0007669"/>
    <property type="project" value="TreeGrafter"/>
</dbReference>
<organism evidence="5">
    <name type="scientific">Octopus bimaculoides</name>
    <name type="common">California two-spotted octopus</name>
    <dbReference type="NCBI Taxonomy" id="37653"/>
    <lineage>
        <taxon>Eukaryota</taxon>
        <taxon>Metazoa</taxon>
        <taxon>Spiralia</taxon>
        <taxon>Lophotrochozoa</taxon>
        <taxon>Mollusca</taxon>
        <taxon>Cephalopoda</taxon>
        <taxon>Coleoidea</taxon>
        <taxon>Octopodiformes</taxon>
        <taxon>Octopoda</taxon>
        <taxon>Incirrata</taxon>
        <taxon>Octopodidae</taxon>
        <taxon>Octopus</taxon>
    </lineage>
</organism>
<dbReference type="STRING" id="37653.A0A0L8I765"/>
<feature type="domain" description="Thioredoxin" evidence="4">
    <location>
        <begin position="220"/>
        <end position="306"/>
    </location>
</feature>
<dbReference type="OrthoDB" id="1899781at2759"/>
<sequence>MAAPSLFVCIYSLAVFVMLVTSLQASDVRENTQLNSKEENPNSEQNTPTDTATKDSISPETVVKPLDGESESSATDATQKTPEETTQVSQEKELWQEWVSLLIPESVQYSFWAFISDLQKEIELYIKAEETNTADEGVSVVADSSTTNGTTVSGTTAAVDANAEATTNTSSNSSAMGEISAADQDKNETVSKKPRFHCTGKNITENTTGSVQMVNGTTLLQKLTFENNATGSDCILVFFYAPWCHFSAQASPSYNTLGRAFPQLDIVAVDAVQFSSLNARFGVVSVPNIMFFHHSRSVVRFNSSKKTFENMALFVKNMTGLEADASVEVSEQDMIGPLSSMATTEPDCLLYLAWIFINICSLYAFYSSSIGQHMINKIHTLWQEHQHIE</sequence>
<evidence type="ECO:0000256" key="1">
    <source>
        <dbReference type="SAM" id="MobiDB-lite"/>
    </source>
</evidence>
<dbReference type="InterPro" id="IPR036249">
    <property type="entry name" value="Thioredoxin-like_sf"/>
</dbReference>
<reference evidence="5" key="1">
    <citation type="submission" date="2015-07" db="EMBL/GenBank/DDBJ databases">
        <title>MeaNS - Measles Nucleotide Surveillance Program.</title>
        <authorList>
            <person name="Tran T."/>
            <person name="Druce J."/>
        </authorList>
    </citation>
    <scope>NUCLEOTIDE SEQUENCE</scope>
    <source>
        <strain evidence="5">UCB-OBI-ISO-001</strain>
        <tissue evidence="5">Gonad</tissue>
    </source>
</reference>
<feature type="transmembrane region" description="Helical" evidence="2">
    <location>
        <begin position="349"/>
        <end position="366"/>
    </location>
</feature>
<evidence type="ECO:0000259" key="4">
    <source>
        <dbReference type="Pfam" id="PF00085"/>
    </source>
</evidence>
<dbReference type="KEGG" id="obi:106883404"/>
<keyword evidence="2" id="KW-0472">Membrane</keyword>
<gene>
    <name evidence="5" type="ORF">OCBIM_22030794mg</name>
</gene>
<dbReference type="SUPFAM" id="SSF52833">
    <property type="entry name" value="Thioredoxin-like"/>
    <property type="match status" value="1"/>
</dbReference>
<evidence type="ECO:0000256" key="3">
    <source>
        <dbReference type="SAM" id="SignalP"/>
    </source>
</evidence>
<feature type="chain" id="PRO_5005584181" description="Thioredoxin domain-containing protein" evidence="3">
    <location>
        <begin position="26"/>
        <end position="389"/>
    </location>
</feature>
<feature type="signal peptide" evidence="3">
    <location>
        <begin position="1"/>
        <end position="25"/>
    </location>
</feature>
<feature type="compositionally biased region" description="Low complexity" evidence="1">
    <location>
        <begin position="162"/>
        <end position="175"/>
    </location>
</feature>
<dbReference type="AlphaFoldDB" id="A0A0L8I765"/>
<evidence type="ECO:0000313" key="5">
    <source>
        <dbReference type="EMBL" id="KOF97239.1"/>
    </source>
</evidence>
<name>A0A0L8I765_OCTBM</name>
<keyword evidence="3" id="KW-0732">Signal</keyword>
<evidence type="ECO:0000256" key="2">
    <source>
        <dbReference type="SAM" id="Phobius"/>
    </source>
</evidence>
<dbReference type="PANTHER" id="PTHR14684">
    <property type="entry name" value="THIOREDOXIN DOMAIN-CONTAINING PROTEIN 15"/>
    <property type="match status" value="1"/>
</dbReference>
<feature type="region of interest" description="Disordered" evidence="1">
    <location>
        <begin position="162"/>
        <end position="186"/>
    </location>
</feature>
<keyword evidence="2" id="KW-0812">Transmembrane</keyword>
<accession>A0A0L8I765</accession>
<dbReference type="Gene3D" id="3.40.30.10">
    <property type="entry name" value="Glutaredoxin"/>
    <property type="match status" value="1"/>
</dbReference>
<feature type="compositionally biased region" description="Polar residues" evidence="1">
    <location>
        <begin position="42"/>
        <end position="59"/>
    </location>
</feature>
<dbReference type="Pfam" id="PF00085">
    <property type="entry name" value="Thioredoxin"/>
    <property type="match status" value="1"/>
</dbReference>
<dbReference type="InterPro" id="IPR042418">
    <property type="entry name" value="TXNDC15"/>
</dbReference>
<protein>
    <recommendedName>
        <fullName evidence="4">Thioredoxin domain-containing protein</fullName>
    </recommendedName>
</protein>
<dbReference type="EMBL" id="KQ416370">
    <property type="protein sequence ID" value="KOF97239.1"/>
    <property type="molecule type" value="Genomic_DNA"/>
</dbReference>
<keyword evidence="2" id="KW-1133">Transmembrane helix</keyword>
<dbReference type="InterPro" id="IPR013766">
    <property type="entry name" value="Thioredoxin_domain"/>
</dbReference>